<evidence type="ECO:0000256" key="8">
    <source>
        <dbReference type="RuleBase" id="RU366065"/>
    </source>
</evidence>
<dbReference type="SUPFAM" id="SSF64356">
    <property type="entry name" value="SNARE-like"/>
    <property type="match status" value="1"/>
</dbReference>
<dbReference type="PRINTS" id="PR00449">
    <property type="entry name" value="RASTRNSFRMNG"/>
</dbReference>
<evidence type="ECO:0000256" key="2">
    <source>
        <dbReference type="ARBA" id="ARBA00022448"/>
    </source>
</evidence>
<evidence type="ECO:0000256" key="7">
    <source>
        <dbReference type="ARBA" id="ARBA00023134"/>
    </source>
</evidence>
<dbReference type="AlphaFoldDB" id="A0A9Q0LFI2"/>
<dbReference type="InterPro" id="IPR001806">
    <property type="entry name" value="Small_GTPase"/>
</dbReference>
<dbReference type="SMART" id="SM00173">
    <property type="entry name" value="RAS"/>
    <property type="match status" value="1"/>
</dbReference>
<evidence type="ECO:0000256" key="1">
    <source>
        <dbReference type="ARBA" id="ARBA00004555"/>
    </source>
</evidence>
<keyword evidence="4 8" id="KW-0256">Endoplasmic reticulum</keyword>
<evidence type="ECO:0000256" key="4">
    <source>
        <dbReference type="ARBA" id="ARBA00022824"/>
    </source>
</evidence>
<dbReference type="InterPro" id="IPR007233">
    <property type="entry name" value="TRAPPC"/>
</dbReference>
<dbReference type="GO" id="GO:0030008">
    <property type="term" value="C:TRAPP complex"/>
    <property type="evidence" value="ECO:0007669"/>
    <property type="project" value="UniProtKB-UniRule"/>
</dbReference>
<keyword evidence="10" id="KW-1185">Reference proteome</keyword>
<dbReference type="GO" id="GO:0005783">
    <property type="term" value="C:endoplasmic reticulum"/>
    <property type="evidence" value="ECO:0007669"/>
    <property type="project" value="UniProtKB-SubCell"/>
</dbReference>
<evidence type="ECO:0000313" key="10">
    <source>
        <dbReference type="Proteomes" id="UP001149090"/>
    </source>
</evidence>
<dbReference type="Proteomes" id="UP001149090">
    <property type="component" value="Unassembled WGS sequence"/>
</dbReference>
<accession>A0A9Q0LFI2</accession>
<dbReference type="SMART" id="SM00174">
    <property type="entry name" value="RHO"/>
    <property type="match status" value="1"/>
</dbReference>
<dbReference type="GO" id="GO:0005794">
    <property type="term" value="C:Golgi apparatus"/>
    <property type="evidence" value="ECO:0007669"/>
    <property type="project" value="UniProtKB-SubCell"/>
</dbReference>
<dbReference type="NCBIfam" id="TIGR00231">
    <property type="entry name" value="small_GTP"/>
    <property type="match status" value="1"/>
</dbReference>
<dbReference type="PANTHER" id="PTHR47977">
    <property type="entry name" value="RAS-RELATED PROTEIN RAB"/>
    <property type="match status" value="1"/>
</dbReference>
<dbReference type="GO" id="GO:0005525">
    <property type="term" value="F:GTP binding"/>
    <property type="evidence" value="ECO:0007669"/>
    <property type="project" value="UniProtKB-KW"/>
</dbReference>
<keyword evidence="2 8" id="KW-0813">Transport</keyword>
<sequence length="206" mass="24007">MSQSKTLKILIIGNSLVGKSSLLLRFCDNQFNEDLGTTIGVDFRFATVKINDEVVKLQIWDTAEMQMELWLFYDITNFKDTFDQIKLWFQEIKKNAPENVVNILVGNKTDLAQQRVVSYEDGQKKTKNRKGLKFNKDTPDKKSCFRMAILTDPTTGDLTDSLEYIYGELFTNYVMKNPLYEIGQEIKSQKFIYELDLYISKLPFFK</sequence>
<dbReference type="InterPro" id="IPR050227">
    <property type="entry name" value="Rab"/>
</dbReference>
<keyword evidence="3" id="KW-0547">Nucleotide-binding</keyword>
<reference evidence="9" key="1">
    <citation type="submission" date="2022-10" db="EMBL/GenBank/DDBJ databases">
        <title>Novel sulphate-reducing endosymbionts in the free-living metamonad Anaeramoeba.</title>
        <authorList>
            <person name="Jerlstrom-Hultqvist J."/>
            <person name="Cepicka I."/>
            <person name="Gallot-Lavallee L."/>
            <person name="Salas-Leiva D."/>
            <person name="Curtis B.A."/>
            <person name="Zahonova K."/>
            <person name="Pipaliya S."/>
            <person name="Dacks J."/>
            <person name="Roger A.J."/>
        </authorList>
    </citation>
    <scope>NUCLEOTIDE SEQUENCE</scope>
    <source>
        <strain evidence="9">BMAN</strain>
    </source>
</reference>
<evidence type="ECO:0000256" key="6">
    <source>
        <dbReference type="ARBA" id="ARBA00023034"/>
    </source>
</evidence>
<dbReference type="CDD" id="cd00154">
    <property type="entry name" value="Rab"/>
    <property type="match status" value="1"/>
</dbReference>
<dbReference type="SMART" id="SM00175">
    <property type="entry name" value="RAB"/>
    <property type="match status" value="1"/>
</dbReference>
<dbReference type="InterPro" id="IPR005225">
    <property type="entry name" value="Small_GTP-bd"/>
</dbReference>
<name>A0A9Q0LFI2_ANAIG</name>
<dbReference type="SMART" id="SM01399">
    <property type="entry name" value="Sybindin"/>
    <property type="match status" value="1"/>
</dbReference>
<protein>
    <recommendedName>
        <fullName evidence="8">Trafficking protein particle complex subunit</fullName>
    </recommendedName>
</protein>
<dbReference type="Gene3D" id="3.40.50.300">
    <property type="entry name" value="P-loop containing nucleotide triphosphate hydrolases"/>
    <property type="match status" value="1"/>
</dbReference>
<dbReference type="Pfam" id="PF00071">
    <property type="entry name" value="Ras"/>
    <property type="match status" value="1"/>
</dbReference>
<proteinExistence type="inferred from homology"/>
<dbReference type="PROSITE" id="PS51419">
    <property type="entry name" value="RAB"/>
    <property type="match status" value="1"/>
</dbReference>
<evidence type="ECO:0000256" key="5">
    <source>
        <dbReference type="ARBA" id="ARBA00022892"/>
    </source>
</evidence>
<organism evidence="9 10">
    <name type="scientific">Anaeramoeba ignava</name>
    <name type="common">Anaerobic marine amoeba</name>
    <dbReference type="NCBI Taxonomy" id="1746090"/>
    <lineage>
        <taxon>Eukaryota</taxon>
        <taxon>Metamonada</taxon>
        <taxon>Anaeramoebidae</taxon>
        <taxon>Anaeramoeba</taxon>
    </lineage>
</organism>
<comment type="subcellular location">
    <subcellularLocation>
        <location evidence="8">Endoplasmic reticulum</location>
    </subcellularLocation>
    <subcellularLocation>
        <location evidence="8">Golgi apparatus</location>
        <location evidence="8">cis-Golgi network</location>
    </subcellularLocation>
    <subcellularLocation>
        <location evidence="1">Golgi apparatus</location>
    </subcellularLocation>
</comment>
<comment type="caution">
    <text evidence="9">The sequence shown here is derived from an EMBL/GenBank/DDBJ whole genome shotgun (WGS) entry which is preliminary data.</text>
</comment>
<gene>
    <name evidence="9" type="ORF">M0811_01901</name>
</gene>
<dbReference type="FunFam" id="3.40.50.300:FF:001447">
    <property type="entry name" value="Ras-related protein Rab-1B"/>
    <property type="match status" value="1"/>
</dbReference>
<dbReference type="Gene3D" id="3.30.450.70">
    <property type="match status" value="1"/>
</dbReference>
<dbReference type="SUPFAM" id="SSF52540">
    <property type="entry name" value="P-loop containing nucleoside triphosphate hydrolases"/>
    <property type="match status" value="1"/>
</dbReference>
<evidence type="ECO:0000313" key="9">
    <source>
        <dbReference type="EMBL" id="KAJ5070920.1"/>
    </source>
</evidence>
<dbReference type="InterPro" id="IPR011012">
    <property type="entry name" value="Longin-like_dom_sf"/>
</dbReference>
<keyword evidence="5 8" id="KW-0931">ER-Golgi transport</keyword>
<keyword evidence="6 8" id="KW-0333">Golgi apparatus</keyword>
<dbReference type="InterPro" id="IPR027417">
    <property type="entry name" value="P-loop_NTPase"/>
</dbReference>
<evidence type="ECO:0000256" key="3">
    <source>
        <dbReference type="ARBA" id="ARBA00022741"/>
    </source>
</evidence>
<dbReference type="GO" id="GO:0003924">
    <property type="term" value="F:GTPase activity"/>
    <property type="evidence" value="ECO:0007669"/>
    <property type="project" value="InterPro"/>
</dbReference>
<comment type="similarity">
    <text evidence="8">Belongs to the TRAPP small subunits family.</text>
</comment>
<comment type="subunit">
    <text evidence="8">Part of the multisubunit transport protein particle (TRAPP) complex.</text>
</comment>
<dbReference type="GO" id="GO:0006888">
    <property type="term" value="P:endoplasmic reticulum to Golgi vesicle-mediated transport"/>
    <property type="evidence" value="ECO:0007669"/>
    <property type="project" value="UniProtKB-UniRule"/>
</dbReference>
<dbReference type="EMBL" id="JAPDFW010000092">
    <property type="protein sequence ID" value="KAJ5070920.1"/>
    <property type="molecule type" value="Genomic_DNA"/>
</dbReference>
<keyword evidence="7" id="KW-0342">GTP-binding</keyword>